<evidence type="ECO:0000313" key="2">
    <source>
        <dbReference type="EMBL" id="VDI15164.1"/>
    </source>
</evidence>
<evidence type="ECO:0000256" key="1">
    <source>
        <dbReference type="SAM" id="MobiDB-lite"/>
    </source>
</evidence>
<comment type="caution">
    <text evidence="2">The sequence shown here is derived from an EMBL/GenBank/DDBJ whole genome shotgun (WGS) entry which is preliminary data.</text>
</comment>
<dbReference type="OrthoDB" id="9991235at2759"/>
<feature type="region of interest" description="Disordered" evidence="1">
    <location>
        <begin position="49"/>
        <end position="84"/>
    </location>
</feature>
<proteinExistence type="predicted"/>
<gene>
    <name evidence="2" type="ORF">MGAL_10B042039</name>
</gene>
<evidence type="ECO:0000313" key="3">
    <source>
        <dbReference type="Proteomes" id="UP000596742"/>
    </source>
</evidence>
<dbReference type="AlphaFoldDB" id="A0A8B6D8L0"/>
<name>A0A8B6D8L0_MYTGA</name>
<accession>A0A8B6D8L0</accession>
<feature type="non-terminal residue" evidence="2">
    <location>
        <position position="1"/>
    </location>
</feature>
<dbReference type="Proteomes" id="UP000596742">
    <property type="component" value="Unassembled WGS sequence"/>
</dbReference>
<protein>
    <submittedName>
        <fullName evidence="2">Uncharacterized protein</fullName>
    </submittedName>
</protein>
<dbReference type="EMBL" id="UYJE01002952">
    <property type="protein sequence ID" value="VDI15164.1"/>
    <property type="molecule type" value="Genomic_DNA"/>
</dbReference>
<keyword evidence="3" id="KW-1185">Reference proteome</keyword>
<sequence length="84" mass="9723">TSLFLPEIFQEQVLRVYAKNYDKIKRLTTETTKYFKMVRLALEEKASIELKKTGSAAPERGTKRKLNAEGKRGPSSRPTKKRKH</sequence>
<organism evidence="2 3">
    <name type="scientific">Mytilus galloprovincialis</name>
    <name type="common">Mediterranean mussel</name>
    <dbReference type="NCBI Taxonomy" id="29158"/>
    <lineage>
        <taxon>Eukaryota</taxon>
        <taxon>Metazoa</taxon>
        <taxon>Spiralia</taxon>
        <taxon>Lophotrochozoa</taxon>
        <taxon>Mollusca</taxon>
        <taxon>Bivalvia</taxon>
        <taxon>Autobranchia</taxon>
        <taxon>Pteriomorphia</taxon>
        <taxon>Mytilida</taxon>
        <taxon>Mytiloidea</taxon>
        <taxon>Mytilidae</taxon>
        <taxon>Mytilinae</taxon>
        <taxon>Mytilus</taxon>
    </lineage>
</organism>
<reference evidence="2" key="1">
    <citation type="submission" date="2018-11" db="EMBL/GenBank/DDBJ databases">
        <authorList>
            <person name="Alioto T."/>
            <person name="Alioto T."/>
        </authorList>
    </citation>
    <scope>NUCLEOTIDE SEQUENCE</scope>
</reference>